<dbReference type="InterPro" id="IPR001647">
    <property type="entry name" value="HTH_TetR"/>
</dbReference>
<name>A0A1H8YLU5_9PSEU</name>
<keyword evidence="1" id="KW-0805">Transcription regulation</keyword>
<organism evidence="6 7">
    <name type="scientific">Amycolatopsis saalfeldensis</name>
    <dbReference type="NCBI Taxonomy" id="394193"/>
    <lineage>
        <taxon>Bacteria</taxon>
        <taxon>Bacillati</taxon>
        <taxon>Actinomycetota</taxon>
        <taxon>Actinomycetes</taxon>
        <taxon>Pseudonocardiales</taxon>
        <taxon>Pseudonocardiaceae</taxon>
        <taxon>Amycolatopsis</taxon>
    </lineage>
</organism>
<dbReference type="AlphaFoldDB" id="A0A1H8YLU5"/>
<proteinExistence type="predicted"/>
<evidence type="ECO:0000313" key="6">
    <source>
        <dbReference type="EMBL" id="SEP53155.1"/>
    </source>
</evidence>
<evidence type="ECO:0000256" key="3">
    <source>
        <dbReference type="ARBA" id="ARBA00023163"/>
    </source>
</evidence>
<dbReference type="OrthoDB" id="3173376at2"/>
<evidence type="ECO:0000256" key="4">
    <source>
        <dbReference type="PROSITE-ProRule" id="PRU00335"/>
    </source>
</evidence>
<evidence type="ECO:0000256" key="2">
    <source>
        <dbReference type="ARBA" id="ARBA00023125"/>
    </source>
</evidence>
<dbReference type="PANTHER" id="PTHR30055">
    <property type="entry name" value="HTH-TYPE TRANSCRIPTIONAL REGULATOR RUTR"/>
    <property type="match status" value="1"/>
</dbReference>
<evidence type="ECO:0000313" key="7">
    <source>
        <dbReference type="Proteomes" id="UP000198582"/>
    </source>
</evidence>
<evidence type="ECO:0000259" key="5">
    <source>
        <dbReference type="PROSITE" id="PS50977"/>
    </source>
</evidence>
<dbReference type="Pfam" id="PF13305">
    <property type="entry name" value="TetR_C_33"/>
    <property type="match status" value="1"/>
</dbReference>
<dbReference type="PANTHER" id="PTHR30055:SF220">
    <property type="entry name" value="TETR-FAMILY REGULATORY PROTEIN"/>
    <property type="match status" value="1"/>
</dbReference>
<protein>
    <submittedName>
        <fullName evidence="6">DNA-binding transcriptional regulator, AcrR family</fullName>
    </submittedName>
</protein>
<dbReference type="PRINTS" id="PR00455">
    <property type="entry name" value="HTHTETR"/>
</dbReference>
<dbReference type="InterPro" id="IPR025996">
    <property type="entry name" value="MT1864/Rv1816-like_C"/>
</dbReference>
<feature type="domain" description="HTH tetR-type" evidence="5">
    <location>
        <begin position="14"/>
        <end position="74"/>
    </location>
</feature>
<dbReference type="InterPro" id="IPR036271">
    <property type="entry name" value="Tet_transcr_reg_TetR-rel_C_sf"/>
</dbReference>
<dbReference type="Gene3D" id="1.10.357.10">
    <property type="entry name" value="Tetracycline Repressor, domain 2"/>
    <property type="match status" value="1"/>
</dbReference>
<dbReference type="SUPFAM" id="SSF46689">
    <property type="entry name" value="Homeodomain-like"/>
    <property type="match status" value="1"/>
</dbReference>
<evidence type="ECO:0000256" key="1">
    <source>
        <dbReference type="ARBA" id="ARBA00023015"/>
    </source>
</evidence>
<dbReference type="Pfam" id="PF00440">
    <property type="entry name" value="TetR_N"/>
    <property type="match status" value="1"/>
</dbReference>
<dbReference type="EMBL" id="FOEF01000024">
    <property type="protein sequence ID" value="SEP53155.1"/>
    <property type="molecule type" value="Genomic_DNA"/>
</dbReference>
<dbReference type="InterPro" id="IPR009057">
    <property type="entry name" value="Homeodomain-like_sf"/>
</dbReference>
<keyword evidence="3" id="KW-0804">Transcription</keyword>
<sequence length="197" mass="20893">MTERKARPTGRHHGDLRNALESAALELIAENGPQGFTLAEACRRAGVSVAAPYKHFADRDALLAALAERGYDEQRRRFGAALASTDDPVEQMARFAAAYVRFAVEERGLFEATFSAGLDKSRYPALAEAGARLLLVLQDAATQLRPDAKQALGLVHAVAASAHGFAAFVIEGIYASAREAEAQAANAARLISAGQTG</sequence>
<dbReference type="GO" id="GO:0000976">
    <property type="term" value="F:transcription cis-regulatory region binding"/>
    <property type="evidence" value="ECO:0007669"/>
    <property type="project" value="TreeGrafter"/>
</dbReference>
<reference evidence="6 7" key="1">
    <citation type="submission" date="2016-10" db="EMBL/GenBank/DDBJ databases">
        <authorList>
            <person name="de Groot N.N."/>
        </authorList>
    </citation>
    <scope>NUCLEOTIDE SEQUENCE [LARGE SCALE GENOMIC DNA]</scope>
    <source>
        <strain evidence="6 7">DSM 44993</strain>
    </source>
</reference>
<feature type="DNA-binding region" description="H-T-H motif" evidence="4">
    <location>
        <begin position="37"/>
        <end position="56"/>
    </location>
</feature>
<dbReference type="GO" id="GO:0003700">
    <property type="term" value="F:DNA-binding transcription factor activity"/>
    <property type="evidence" value="ECO:0007669"/>
    <property type="project" value="TreeGrafter"/>
</dbReference>
<dbReference type="Proteomes" id="UP000198582">
    <property type="component" value="Unassembled WGS sequence"/>
</dbReference>
<dbReference type="SUPFAM" id="SSF48498">
    <property type="entry name" value="Tetracyclin repressor-like, C-terminal domain"/>
    <property type="match status" value="1"/>
</dbReference>
<accession>A0A1H8YLU5</accession>
<dbReference type="PROSITE" id="PS50977">
    <property type="entry name" value="HTH_TETR_2"/>
    <property type="match status" value="1"/>
</dbReference>
<gene>
    <name evidence="6" type="ORF">SAMN04489732_124126</name>
</gene>
<dbReference type="RefSeq" id="WP_091627576.1">
    <property type="nucleotide sequence ID" value="NZ_FOEF01000024.1"/>
</dbReference>
<keyword evidence="2 4" id="KW-0238">DNA-binding</keyword>
<dbReference type="STRING" id="394193.SAMN04489732_124126"/>
<keyword evidence="7" id="KW-1185">Reference proteome</keyword>
<dbReference type="InterPro" id="IPR050109">
    <property type="entry name" value="HTH-type_TetR-like_transc_reg"/>
</dbReference>